<dbReference type="AlphaFoldDB" id="A0A9W7ZPX3"/>
<gene>
    <name evidence="1" type="ORF">IWQ60_009210</name>
</gene>
<feature type="non-terminal residue" evidence="1">
    <location>
        <position position="1"/>
    </location>
</feature>
<keyword evidence="2" id="KW-1185">Reference proteome</keyword>
<reference evidence="1" key="1">
    <citation type="submission" date="2022-07" db="EMBL/GenBank/DDBJ databases">
        <title>Phylogenomic reconstructions and comparative analyses of Kickxellomycotina fungi.</title>
        <authorList>
            <person name="Reynolds N.K."/>
            <person name="Stajich J.E."/>
            <person name="Barry K."/>
            <person name="Grigoriev I.V."/>
            <person name="Crous P."/>
            <person name="Smith M.E."/>
        </authorList>
    </citation>
    <scope>NUCLEOTIDE SEQUENCE</scope>
    <source>
        <strain evidence="1">RSA 861</strain>
    </source>
</reference>
<protein>
    <submittedName>
        <fullName evidence="1">Uncharacterized protein</fullName>
    </submittedName>
</protein>
<dbReference type="Proteomes" id="UP001150569">
    <property type="component" value="Unassembled WGS sequence"/>
</dbReference>
<evidence type="ECO:0000313" key="2">
    <source>
        <dbReference type="Proteomes" id="UP001150569"/>
    </source>
</evidence>
<feature type="non-terminal residue" evidence="1">
    <location>
        <position position="63"/>
    </location>
</feature>
<name>A0A9W7ZPX3_9FUNG</name>
<proteinExistence type="predicted"/>
<organism evidence="1 2">
    <name type="scientific">Tieghemiomyces parasiticus</name>
    <dbReference type="NCBI Taxonomy" id="78921"/>
    <lineage>
        <taxon>Eukaryota</taxon>
        <taxon>Fungi</taxon>
        <taxon>Fungi incertae sedis</taxon>
        <taxon>Zoopagomycota</taxon>
        <taxon>Kickxellomycotina</taxon>
        <taxon>Dimargaritomycetes</taxon>
        <taxon>Dimargaritales</taxon>
        <taxon>Dimargaritaceae</taxon>
        <taxon>Tieghemiomyces</taxon>
    </lineage>
</organism>
<dbReference type="EMBL" id="JANBPT010000751">
    <property type="protein sequence ID" value="KAJ1913436.1"/>
    <property type="molecule type" value="Genomic_DNA"/>
</dbReference>
<comment type="caution">
    <text evidence="1">The sequence shown here is derived from an EMBL/GenBank/DDBJ whole genome shotgun (WGS) entry which is preliminary data.</text>
</comment>
<sequence length="63" mass="6590">KRQPQPFGKALVKVATAIPKKLKSFFVKSSPSEKLLMGASAAGTAAVAAKVVHDKNNSPAEQN</sequence>
<accession>A0A9W7ZPX3</accession>
<evidence type="ECO:0000313" key="1">
    <source>
        <dbReference type="EMBL" id="KAJ1913436.1"/>
    </source>
</evidence>